<dbReference type="PANTHER" id="PTHR30043">
    <property type="entry name" value="PHOSPHONATES TRANSPORT SYSTEM PERMEASE PROTEIN"/>
    <property type="match status" value="1"/>
</dbReference>
<feature type="transmembrane region" description="Helical" evidence="7">
    <location>
        <begin position="281"/>
        <end position="298"/>
    </location>
</feature>
<protein>
    <submittedName>
        <fullName evidence="9">Phosphonate transport system permease protein</fullName>
    </submittedName>
</protein>
<dbReference type="PROSITE" id="PS50928">
    <property type="entry name" value="ABC_TM1"/>
    <property type="match status" value="1"/>
</dbReference>
<keyword evidence="2 7" id="KW-0813">Transport</keyword>
<evidence type="ECO:0000256" key="6">
    <source>
        <dbReference type="ARBA" id="ARBA00023136"/>
    </source>
</evidence>
<evidence type="ECO:0000256" key="1">
    <source>
        <dbReference type="ARBA" id="ARBA00004651"/>
    </source>
</evidence>
<evidence type="ECO:0000256" key="7">
    <source>
        <dbReference type="RuleBase" id="RU363032"/>
    </source>
</evidence>
<evidence type="ECO:0000313" key="9">
    <source>
        <dbReference type="EMBL" id="SFC15289.1"/>
    </source>
</evidence>
<keyword evidence="5 7" id="KW-1133">Transmembrane helix</keyword>
<gene>
    <name evidence="9" type="ORF">SAMN05444422_10534</name>
</gene>
<proteinExistence type="inferred from homology"/>
<keyword evidence="3" id="KW-1003">Cell membrane</keyword>
<dbReference type="GO" id="GO:0015416">
    <property type="term" value="F:ABC-type phosphonate transporter activity"/>
    <property type="evidence" value="ECO:0007669"/>
    <property type="project" value="InterPro"/>
</dbReference>
<dbReference type="RefSeq" id="WP_089787947.1">
    <property type="nucleotide sequence ID" value="NZ_FOKW01000005.1"/>
</dbReference>
<comment type="subcellular location">
    <subcellularLocation>
        <location evidence="1 7">Cell membrane</location>
        <topology evidence="1 7">Multi-pass membrane protein</topology>
    </subcellularLocation>
</comment>
<evidence type="ECO:0000256" key="2">
    <source>
        <dbReference type="ARBA" id="ARBA00022448"/>
    </source>
</evidence>
<evidence type="ECO:0000256" key="5">
    <source>
        <dbReference type="ARBA" id="ARBA00022989"/>
    </source>
</evidence>
<reference evidence="10" key="1">
    <citation type="submission" date="2016-10" db="EMBL/GenBank/DDBJ databases">
        <authorList>
            <person name="Varghese N."/>
            <person name="Submissions S."/>
        </authorList>
    </citation>
    <scope>NUCLEOTIDE SEQUENCE [LARGE SCALE GENOMIC DNA]</scope>
    <source>
        <strain evidence="10">DSM 13078</strain>
    </source>
</reference>
<dbReference type="InterPro" id="IPR035906">
    <property type="entry name" value="MetI-like_sf"/>
</dbReference>
<evidence type="ECO:0000256" key="4">
    <source>
        <dbReference type="ARBA" id="ARBA00022692"/>
    </source>
</evidence>
<feature type="transmembrane region" description="Helical" evidence="7">
    <location>
        <begin position="118"/>
        <end position="141"/>
    </location>
</feature>
<evidence type="ECO:0000259" key="8">
    <source>
        <dbReference type="PROSITE" id="PS50928"/>
    </source>
</evidence>
<accession>A0A1I1GTY1</accession>
<dbReference type="Pfam" id="PF00528">
    <property type="entry name" value="BPD_transp_1"/>
    <property type="match status" value="1"/>
</dbReference>
<feature type="transmembrane region" description="Helical" evidence="7">
    <location>
        <begin position="239"/>
        <end position="269"/>
    </location>
</feature>
<dbReference type="InterPro" id="IPR005769">
    <property type="entry name" value="PhnE/PtxC"/>
</dbReference>
<dbReference type="CDD" id="cd06261">
    <property type="entry name" value="TM_PBP2"/>
    <property type="match status" value="1"/>
</dbReference>
<dbReference type="PANTHER" id="PTHR30043:SF1">
    <property type="entry name" value="ABC TRANSPORT SYSTEM PERMEASE PROTEIN P69"/>
    <property type="match status" value="1"/>
</dbReference>
<sequence>MTQESTGPEVREKLQELRRVRHLKYVLWVTLVAAVLGVTYWGLGFIGFQAEVVARRFPKMYDFIREGFFPPDFQNFTVYTKDNEITGLRAIPASFRDFGQPIIDSLGSSRQSLVKASLVTLLLGFMGTVMAFPFALVLGVLGSERVMPFPFNFIFRGTLSAIRAIPAIVWIFLYIPIGPPGQVTAVLAIATDSIGNLGRLFTDDLEEIEEGPIEAIRSTGASGTQTVSFGMLSQVSRSFIAWTLYILEINTRIAISLGVVGAGGLGYMIRNSQDLFQFRQTAAGLIMVFIVVLGIELVSSRIRARLRPGEHSGKSFTEAVRDLFDPNKWLGLTTKKRD</sequence>
<dbReference type="AlphaFoldDB" id="A0A1I1GTY1"/>
<dbReference type="GO" id="GO:0005886">
    <property type="term" value="C:plasma membrane"/>
    <property type="evidence" value="ECO:0007669"/>
    <property type="project" value="UniProtKB-SubCell"/>
</dbReference>
<name>A0A1I1GTY1_NATHA</name>
<dbReference type="InterPro" id="IPR000515">
    <property type="entry name" value="MetI-like"/>
</dbReference>
<dbReference type="EMBL" id="FOKW01000005">
    <property type="protein sequence ID" value="SFC15289.1"/>
    <property type="molecule type" value="Genomic_DNA"/>
</dbReference>
<evidence type="ECO:0000256" key="3">
    <source>
        <dbReference type="ARBA" id="ARBA00022475"/>
    </source>
</evidence>
<feature type="domain" description="ABC transmembrane type-1" evidence="8">
    <location>
        <begin position="117"/>
        <end position="299"/>
    </location>
</feature>
<keyword evidence="4 7" id="KW-0812">Transmembrane</keyword>
<dbReference type="OrthoDB" id="252910at2157"/>
<dbReference type="NCBIfam" id="TIGR01097">
    <property type="entry name" value="PhnE"/>
    <property type="match status" value="1"/>
</dbReference>
<keyword evidence="6 7" id="KW-0472">Membrane</keyword>
<comment type="similarity">
    <text evidence="7">Belongs to the binding-protein-dependent transport system permease family.</text>
</comment>
<keyword evidence="10" id="KW-1185">Reference proteome</keyword>
<feature type="transmembrane region" description="Helical" evidence="7">
    <location>
        <begin position="25"/>
        <end position="48"/>
    </location>
</feature>
<organism evidence="9 10">
    <name type="scientific">Natronobacterium haloterrestre</name>
    <name type="common">Halobiforma haloterrestris</name>
    <dbReference type="NCBI Taxonomy" id="148448"/>
    <lineage>
        <taxon>Archaea</taxon>
        <taxon>Methanobacteriati</taxon>
        <taxon>Methanobacteriota</taxon>
        <taxon>Stenosarchaea group</taxon>
        <taxon>Halobacteria</taxon>
        <taxon>Halobacteriales</taxon>
        <taxon>Natrialbaceae</taxon>
        <taxon>Natronobacterium</taxon>
    </lineage>
</organism>
<dbReference type="SUPFAM" id="SSF161098">
    <property type="entry name" value="MetI-like"/>
    <property type="match status" value="1"/>
</dbReference>
<evidence type="ECO:0000313" key="10">
    <source>
        <dbReference type="Proteomes" id="UP000199161"/>
    </source>
</evidence>
<feature type="transmembrane region" description="Helical" evidence="7">
    <location>
        <begin position="153"/>
        <end position="175"/>
    </location>
</feature>
<dbReference type="Proteomes" id="UP000199161">
    <property type="component" value="Unassembled WGS sequence"/>
</dbReference>
<dbReference type="Gene3D" id="1.10.3720.10">
    <property type="entry name" value="MetI-like"/>
    <property type="match status" value="1"/>
</dbReference>